<dbReference type="InterPro" id="IPR027417">
    <property type="entry name" value="P-loop_NTPase"/>
</dbReference>
<evidence type="ECO:0000313" key="9">
    <source>
        <dbReference type="EMBL" id="PWK54628.1"/>
    </source>
</evidence>
<keyword evidence="3" id="KW-0902">Two-component regulatory system</keyword>
<keyword evidence="2" id="KW-0067">ATP-binding</keyword>
<dbReference type="Pfam" id="PF25601">
    <property type="entry name" value="AAA_lid_14"/>
    <property type="match status" value="1"/>
</dbReference>
<dbReference type="PROSITE" id="PS50110">
    <property type="entry name" value="RESPONSE_REGULATORY"/>
    <property type="match status" value="1"/>
</dbReference>
<dbReference type="Pfam" id="PF00072">
    <property type="entry name" value="Response_reg"/>
    <property type="match status" value="1"/>
</dbReference>
<dbReference type="SMART" id="SM00448">
    <property type="entry name" value="REC"/>
    <property type="match status" value="1"/>
</dbReference>
<dbReference type="OrthoDB" id="9154941at2"/>
<dbReference type="InterPro" id="IPR002078">
    <property type="entry name" value="Sigma_54_int"/>
</dbReference>
<dbReference type="Proteomes" id="UP000245390">
    <property type="component" value="Unassembled WGS sequence"/>
</dbReference>
<feature type="modified residue" description="4-aspartylphosphate" evidence="6">
    <location>
        <position position="52"/>
    </location>
</feature>
<feature type="domain" description="Response regulatory" evidence="8">
    <location>
        <begin position="3"/>
        <end position="117"/>
    </location>
</feature>
<protein>
    <submittedName>
        <fullName evidence="9">DNA-binding NtrC family response regulator</fullName>
    </submittedName>
</protein>
<feature type="domain" description="Sigma-54 factor interaction" evidence="7">
    <location>
        <begin position="133"/>
        <end position="331"/>
    </location>
</feature>
<comment type="caution">
    <text evidence="9">The sequence shown here is derived from an EMBL/GenBank/DDBJ whole genome shotgun (WGS) entry which is preliminary data.</text>
</comment>
<dbReference type="InterPro" id="IPR011006">
    <property type="entry name" value="CheY-like_superfamily"/>
</dbReference>
<dbReference type="Gene3D" id="1.10.10.60">
    <property type="entry name" value="Homeodomain-like"/>
    <property type="match status" value="1"/>
</dbReference>
<evidence type="ECO:0000256" key="1">
    <source>
        <dbReference type="ARBA" id="ARBA00022741"/>
    </source>
</evidence>
<evidence type="ECO:0000259" key="7">
    <source>
        <dbReference type="PROSITE" id="PS50045"/>
    </source>
</evidence>
<dbReference type="GO" id="GO:0006355">
    <property type="term" value="P:regulation of DNA-templated transcription"/>
    <property type="evidence" value="ECO:0007669"/>
    <property type="project" value="InterPro"/>
</dbReference>
<dbReference type="SUPFAM" id="SSF52172">
    <property type="entry name" value="CheY-like"/>
    <property type="match status" value="1"/>
</dbReference>
<dbReference type="GO" id="GO:0000160">
    <property type="term" value="P:phosphorelay signal transduction system"/>
    <property type="evidence" value="ECO:0007669"/>
    <property type="project" value="UniProtKB-KW"/>
</dbReference>
<dbReference type="PROSITE" id="PS50045">
    <property type="entry name" value="SIGMA54_INTERACT_4"/>
    <property type="match status" value="1"/>
</dbReference>
<evidence type="ECO:0000259" key="8">
    <source>
        <dbReference type="PROSITE" id="PS50110"/>
    </source>
</evidence>
<dbReference type="GO" id="GO:0005524">
    <property type="term" value="F:ATP binding"/>
    <property type="evidence" value="ECO:0007669"/>
    <property type="project" value="UniProtKB-KW"/>
</dbReference>
<dbReference type="Gene3D" id="1.10.8.60">
    <property type="match status" value="1"/>
</dbReference>
<evidence type="ECO:0000313" key="10">
    <source>
        <dbReference type="Proteomes" id="UP000245390"/>
    </source>
</evidence>
<dbReference type="EMBL" id="QGGV01000011">
    <property type="protein sequence ID" value="PWK54628.1"/>
    <property type="molecule type" value="Genomic_DNA"/>
</dbReference>
<evidence type="ECO:0000256" key="4">
    <source>
        <dbReference type="ARBA" id="ARBA00023015"/>
    </source>
</evidence>
<keyword evidence="6" id="KW-0597">Phosphoprotein</keyword>
<dbReference type="Pfam" id="PF14532">
    <property type="entry name" value="Sigma54_activ_2"/>
    <property type="match status" value="1"/>
</dbReference>
<evidence type="ECO:0000256" key="3">
    <source>
        <dbReference type="ARBA" id="ARBA00023012"/>
    </source>
</evidence>
<dbReference type="Pfam" id="PF02954">
    <property type="entry name" value="HTH_8"/>
    <property type="match status" value="1"/>
</dbReference>
<keyword evidence="9" id="KW-0238">DNA-binding</keyword>
<dbReference type="PRINTS" id="PR01590">
    <property type="entry name" value="HTHFIS"/>
</dbReference>
<dbReference type="InterPro" id="IPR001789">
    <property type="entry name" value="Sig_transdc_resp-reg_receiver"/>
</dbReference>
<dbReference type="Gene3D" id="3.40.50.2300">
    <property type="match status" value="1"/>
</dbReference>
<gene>
    <name evidence="9" type="ORF">C8D95_11163</name>
</gene>
<name>A0A316G1D9_9RHOB</name>
<dbReference type="PANTHER" id="PTHR32071">
    <property type="entry name" value="TRANSCRIPTIONAL REGULATORY PROTEIN"/>
    <property type="match status" value="1"/>
</dbReference>
<proteinExistence type="predicted"/>
<dbReference type="AlphaFoldDB" id="A0A316G1D9"/>
<dbReference type="KEGG" id="salo:EF888_14495"/>
<evidence type="ECO:0000256" key="5">
    <source>
        <dbReference type="ARBA" id="ARBA00023163"/>
    </source>
</evidence>
<keyword evidence="10" id="KW-1185">Reference proteome</keyword>
<accession>A0A316G1D9</accession>
<dbReference type="SUPFAM" id="SSF46689">
    <property type="entry name" value="Homeodomain-like"/>
    <property type="match status" value="1"/>
</dbReference>
<dbReference type="InterPro" id="IPR058031">
    <property type="entry name" value="AAA_lid_NorR"/>
</dbReference>
<organism evidence="9 10">
    <name type="scientific">Silicimonas algicola</name>
    <dbReference type="NCBI Taxonomy" id="1826607"/>
    <lineage>
        <taxon>Bacteria</taxon>
        <taxon>Pseudomonadati</taxon>
        <taxon>Pseudomonadota</taxon>
        <taxon>Alphaproteobacteria</taxon>
        <taxon>Rhodobacterales</taxon>
        <taxon>Paracoccaceae</taxon>
    </lineage>
</organism>
<evidence type="ECO:0000256" key="6">
    <source>
        <dbReference type="PROSITE-ProRule" id="PRU00169"/>
    </source>
</evidence>
<dbReference type="GO" id="GO:0043565">
    <property type="term" value="F:sequence-specific DNA binding"/>
    <property type="evidence" value="ECO:0007669"/>
    <property type="project" value="InterPro"/>
</dbReference>
<evidence type="ECO:0000256" key="2">
    <source>
        <dbReference type="ARBA" id="ARBA00022840"/>
    </source>
</evidence>
<dbReference type="Gene3D" id="3.40.50.300">
    <property type="entry name" value="P-loop containing nucleotide triphosphate hydrolases"/>
    <property type="match status" value="1"/>
</dbReference>
<reference evidence="9 10" key="1">
    <citation type="submission" date="2018-05" db="EMBL/GenBank/DDBJ databases">
        <title>Genomic Encyclopedia of Type Strains, Phase IV (KMG-IV): sequencing the most valuable type-strain genomes for metagenomic binning, comparative biology and taxonomic classification.</title>
        <authorList>
            <person name="Goeker M."/>
        </authorList>
    </citation>
    <scope>NUCLEOTIDE SEQUENCE [LARGE SCALE GENOMIC DNA]</scope>
    <source>
        <strain evidence="9 10">DSM 103371</strain>
    </source>
</reference>
<keyword evidence="4" id="KW-0805">Transcription regulation</keyword>
<dbReference type="InterPro" id="IPR002197">
    <property type="entry name" value="HTH_Fis"/>
</dbReference>
<keyword evidence="1" id="KW-0547">Nucleotide-binding</keyword>
<sequence>MSDILIVEDEVVLARSIVSFLERRGFSASYAVDAASARAMIERDAPRLVILDYKLNEDDGLELLERIRAASPRTQVVMMTGHGDIDVAVRAMKGGARDFLVKPTPLSAIASIAGELMLDEMQGGLERTGADRIVGRSSAANALRATIRKLGKPGDTRPGILIMGPEGSGKSLAAVALHETAAPETPLETFDCAVDREDDMDDRMRRASGGTLILRHVSELSLGGQARILQRLQQDDRPPCLIATSVRHLSPGPGFLPDLLYRIQVGWIDMPPLAERAADVLPIADIFARRIARDRGEARPRFTSAARARLLEHDWPGNVAELENCIARAMLEQTDGQIDGPHIRAIGARQSGELPTLRDIELGAITTALTRTGGNVSRAAELLGISRDTLRYRMEKFELSRR</sequence>
<dbReference type="SUPFAM" id="SSF52540">
    <property type="entry name" value="P-loop containing nucleoside triphosphate hydrolases"/>
    <property type="match status" value="1"/>
</dbReference>
<dbReference type="InterPro" id="IPR009057">
    <property type="entry name" value="Homeodomain-like_sf"/>
</dbReference>
<keyword evidence="5" id="KW-0804">Transcription</keyword>
<dbReference type="RefSeq" id="WP_109760735.1">
    <property type="nucleotide sequence ID" value="NZ_CP034588.1"/>
</dbReference>